<reference evidence="1" key="1">
    <citation type="submission" date="2012-09" db="EMBL/GenBank/DDBJ databases">
        <authorList>
            <person name="Martin A.A."/>
        </authorList>
    </citation>
    <scope>NUCLEOTIDE SEQUENCE</scope>
</reference>
<dbReference type="SUPFAM" id="SSF56219">
    <property type="entry name" value="DNase I-like"/>
    <property type="match status" value="1"/>
</dbReference>
<sequence>MVKICTYNARTLASESLIEELLMQARMISYDVIGLAETRRRHPLNAVYDTGEELFLGTCDSRGVGGVGVLVNTTPISNYDEEELEASYMDMETFCREDHAFFKVITGDFNAKIGPGRSSEERHIGTHGLEWNEQGERLPEFIMATKTIHGNSQFQKS</sequence>
<dbReference type="STRING" id="6313.A0A0K0DDV1"/>
<organism evidence="1 2">
    <name type="scientific">Angiostrongylus cantonensis</name>
    <name type="common">Rat lungworm</name>
    <dbReference type="NCBI Taxonomy" id="6313"/>
    <lineage>
        <taxon>Eukaryota</taxon>
        <taxon>Metazoa</taxon>
        <taxon>Ecdysozoa</taxon>
        <taxon>Nematoda</taxon>
        <taxon>Chromadorea</taxon>
        <taxon>Rhabditida</taxon>
        <taxon>Rhabditina</taxon>
        <taxon>Rhabditomorpha</taxon>
        <taxon>Strongyloidea</taxon>
        <taxon>Metastrongylidae</taxon>
        <taxon>Angiostrongylus</taxon>
    </lineage>
</organism>
<dbReference type="Gene3D" id="3.60.10.10">
    <property type="entry name" value="Endonuclease/exonuclease/phosphatase"/>
    <property type="match status" value="1"/>
</dbReference>
<dbReference type="InterPro" id="IPR036691">
    <property type="entry name" value="Endo/exonu/phosph_ase_sf"/>
</dbReference>
<evidence type="ECO:0000313" key="2">
    <source>
        <dbReference type="WBParaSite" id="ACAC_0000895301-mRNA-1"/>
    </source>
</evidence>
<protein>
    <submittedName>
        <fullName evidence="2">Endo/exonuclease/phosphatase domain-containing protein</fullName>
    </submittedName>
</protein>
<dbReference type="Proteomes" id="UP000035642">
    <property type="component" value="Unassembled WGS sequence"/>
</dbReference>
<keyword evidence="1" id="KW-1185">Reference proteome</keyword>
<dbReference type="AlphaFoldDB" id="A0A0K0DDV1"/>
<dbReference type="WBParaSite" id="ACAC_0000895301-mRNA-1">
    <property type="protein sequence ID" value="ACAC_0000895301-mRNA-1"/>
    <property type="gene ID" value="ACAC_0000895301"/>
</dbReference>
<accession>A0A0K0DDV1</accession>
<proteinExistence type="predicted"/>
<reference evidence="2" key="2">
    <citation type="submission" date="2017-02" db="UniProtKB">
        <authorList>
            <consortium name="WormBaseParasite"/>
        </authorList>
    </citation>
    <scope>IDENTIFICATION</scope>
</reference>
<evidence type="ECO:0000313" key="1">
    <source>
        <dbReference type="Proteomes" id="UP000035642"/>
    </source>
</evidence>
<name>A0A0K0DDV1_ANGCA</name>